<dbReference type="InterPro" id="IPR043502">
    <property type="entry name" value="DNA/RNA_pol_sf"/>
</dbReference>
<evidence type="ECO:0000259" key="1">
    <source>
        <dbReference type="PROSITE" id="PS50879"/>
    </source>
</evidence>
<accession>A0A2I0KAX8</accession>
<organism evidence="2 3">
    <name type="scientific">Punica granatum</name>
    <name type="common">Pomegranate</name>
    <dbReference type="NCBI Taxonomy" id="22663"/>
    <lineage>
        <taxon>Eukaryota</taxon>
        <taxon>Viridiplantae</taxon>
        <taxon>Streptophyta</taxon>
        <taxon>Embryophyta</taxon>
        <taxon>Tracheophyta</taxon>
        <taxon>Spermatophyta</taxon>
        <taxon>Magnoliopsida</taxon>
        <taxon>eudicotyledons</taxon>
        <taxon>Gunneridae</taxon>
        <taxon>Pentapetalae</taxon>
        <taxon>rosids</taxon>
        <taxon>malvids</taxon>
        <taxon>Myrtales</taxon>
        <taxon>Lythraceae</taxon>
        <taxon>Punica</taxon>
    </lineage>
</organism>
<name>A0A2I0KAX8_PUNGR</name>
<gene>
    <name evidence="2" type="ORF">CRG98_013912</name>
</gene>
<dbReference type="Gene3D" id="3.30.420.10">
    <property type="entry name" value="Ribonuclease H-like superfamily/Ribonuclease H"/>
    <property type="match status" value="1"/>
</dbReference>
<dbReference type="SUPFAM" id="SSF56672">
    <property type="entry name" value="DNA/RNA polymerases"/>
    <property type="match status" value="1"/>
</dbReference>
<dbReference type="Proteomes" id="UP000233551">
    <property type="component" value="Unassembled WGS sequence"/>
</dbReference>
<sequence>MIDTRQISFNEVKPPNVRVNLLPNHGSSSGPSVNMISIVAIEEEEDAQKTSIPFVINCAPAEVAFAAVPFIIEVLAKEPYQDSRVPWTYEGEAANAELEMSAIGITRSSRVYQGLEPADKGKAPAVTSSTTSEAAPLRAKKVTEQEVETFMKVIKASEYKVIEQMGKSPAHISLLVLLLSSELHRNALLKVLTATQVPKDTAPNRIEETVDSIFSNQISFVDDELPSEGQGHLRALFIVCKCNNHIVGRVIIDNGSALNPLAREAMDSCHRCCSFIAALEVEVLCRRQAHHRQRQGRLRSLQETAIPYISIGEDHNLPFHSFDTISVIRDYGEVCPSRTDCMIRKIMGGTSDSPITESDDFSLDAVEAFLALPAIYAVTEETSSKIQMAEEDKIKTTFITMWGTFCYKVMPFGLKNAGATYQQAMVTLFHDMMHKEIEVYVDDMIAKSKEGEDHLVNLKRLFDCLRKYKLRLNPVKCPFGVKSGKLLGFVVSEKGIEVDPDKADSLKYLLGSPSSMRNVAKWRCQLTEYDIEYISRTSVKGQTIADHLVEFPIKDDTPINSDFPDERILQVSDEEETLGWKVYFDGAVNSTGFGIGAVLISPEGRHFPVAAKIDFPCTNNIAEYEAFILGLQAAIDLKSRS</sequence>
<dbReference type="PANTHER" id="PTHR48475:SF1">
    <property type="entry name" value="RNASE H TYPE-1 DOMAIN-CONTAINING PROTEIN"/>
    <property type="match status" value="1"/>
</dbReference>
<dbReference type="GO" id="GO:0003676">
    <property type="term" value="F:nucleic acid binding"/>
    <property type="evidence" value="ECO:0007669"/>
    <property type="project" value="InterPro"/>
</dbReference>
<dbReference type="AlphaFoldDB" id="A0A2I0KAX8"/>
<keyword evidence="3" id="KW-1185">Reference proteome</keyword>
<dbReference type="PANTHER" id="PTHR48475">
    <property type="entry name" value="RIBONUCLEASE H"/>
    <property type="match status" value="1"/>
</dbReference>
<comment type="caution">
    <text evidence="2">The sequence shown here is derived from an EMBL/GenBank/DDBJ whole genome shotgun (WGS) entry which is preliminary data.</text>
</comment>
<proteinExistence type="predicted"/>
<dbReference type="GO" id="GO:0004523">
    <property type="term" value="F:RNA-DNA hybrid ribonuclease activity"/>
    <property type="evidence" value="ECO:0007669"/>
    <property type="project" value="InterPro"/>
</dbReference>
<dbReference type="Pfam" id="PF00078">
    <property type="entry name" value="RVT_1"/>
    <property type="match status" value="1"/>
</dbReference>
<dbReference type="InterPro" id="IPR036397">
    <property type="entry name" value="RNaseH_sf"/>
</dbReference>
<dbReference type="EMBL" id="PGOL01000736">
    <property type="protein sequence ID" value="PKI65687.1"/>
    <property type="molecule type" value="Genomic_DNA"/>
</dbReference>
<dbReference type="InterPro" id="IPR000477">
    <property type="entry name" value="RT_dom"/>
</dbReference>
<dbReference type="STRING" id="22663.A0A2I0KAX8"/>
<reference evidence="2 3" key="1">
    <citation type="submission" date="2017-11" db="EMBL/GenBank/DDBJ databases">
        <title>De-novo sequencing of pomegranate (Punica granatum L.) genome.</title>
        <authorList>
            <person name="Akparov Z."/>
            <person name="Amiraslanov A."/>
            <person name="Hajiyeva S."/>
            <person name="Abbasov M."/>
            <person name="Kaur K."/>
            <person name="Hamwieh A."/>
            <person name="Solovyev V."/>
            <person name="Salamov A."/>
            <person name="Braich B."/>
            <person name="Kosarev P."/>
            <person name="Mahmoud A."/>
            <person name="Hajiyev E."/>
            <person name="Babayeva S."/>
            <person name="Izzatullayeva V."/>
            <person name="Mammadov A."/>
            <person name="Mammadov A."/>
            <person name="Sharifova S."/>
            <person name="Ojaghi J."/>
            <person name="Eynullazada K."/>
            <person name="Bayramov B."/>
            <person name="Abdulazimova A."/>
            <person name="Shahmuradov I."/>
        </authorList>
    </citation>
    <scope>NUCLEOTIDE SEQUENCE [LARGE SCALE GENOMIC DNA]</scope>
    <source>
        <strain evidence="3">cv. AG2017</strain>
        <tissue evidence="2">Leaf</tissue>
    </source>
</reference>
<dbReference type="Gene3D" id="3.30.70.270">
    <property type="match status" value="1"/>
</dbReference>
<dbReference type="CDD" id="cd01647">
    <property type="entry name" value="RT_LTR"/>
    <property type="match status" value="1"/>
</dbReference>
<dbReference type="InterPro" id="IPR002156">
    <property type="entry name" value="RNaseH_domain"/>
</dbReference>
<feature type="domain" description="RNase H type-1" evidence="1">
    <location>
        <begin position="576"/>
        <end position="641"/>
    </location>
</feature>
<evidence type="ECO:0000313" key="3">
    <source>
        <dbReference type="Proteomes" id="UP000233551"/>
    </source>
</evidence>
<dbReference type="InterPro" id="IPR043128">
    <property type="entry name" value="Rev_trsase/Diguanyl_cyclase"/>
</dbReference>
<evidence type="ECO:0000313" key="2">
    <source>
        <dbReference type="EMBL" id="PKI65687.1"/>
    </source>
</evidence>
<protein>
    <recommendedName>
        <fullName evidence="1">RNase H type-1 domain-containing protein</fullName>
    </recommendedName>
</protein>
<dbReference type="PROSITE" id="PS50879">
    <property type="entry name" value="RNASE_H_1"/>
    <property type="match status" value="1"/>
</dbReference>